<evidence type="ECO:0000313" key="2">
    <source>
        <dbReference type="EMBL" id="QOT78499.1"/>
    </source>
</evidence>
<reference evidence="2 3" key="1">
    <citation type="submission" date="2020-10" db="EMBL/GenBank/DDBJ databases">
        <title>Complete genome sequence of Cupriavidus basilensis CCUG 49340T.</title>
        <authorList>
            <person name="Salva-Serra F."/>
            <person name="Donoso R.A."/>
            <person name="Cho K.H."/>
            <person name="Yoo J.A."/>
            <person name="Lee K."/>
            <person name="Yoon S.-H."/>
            <person name="Perez-Pantoja D."/>
            <person name="Moore E.R.B."/>
        </authorList>
    </citation>
    <scope>NUCLEOTIDE SEQUENCE [LARGE SCALE GENOMIC DNA]</scope>
    <source>
        <strain evidence="3">CCUG 49340</strain>
    </source>
</reference>
<gene>
    <name evidence="2" type="ORF">F7R26_007595</name>
</gene>
<evidence type="ECO:0000256" key="1">
    <source>
        <dbReference type="SAM" id="MobiDB-lite"/>
    </source>
</evidence>
<name>A0A643FN43_9BURK</name>
<accession>A0A643FN43</accession>
<organism evidence="2 3">
    <name type="scientific">Cupriavidus basilensis</name>
    <dbReference type="NCBI Taxonomy" id="68895"/>
    <lineage>
        <taxon>Bacteria</taxon>
        <taxon>Pseudomonadati</taxon>
        <taxon>Pseudomonadota</taxon>
        <taxon>Betaproteobacteria</taxon>
        <taxon>Burkholderiales</taxon>
        <taxon>Burkholderiaceae</taxon>
        <taxon>Cupriavidus</taxon>
    </lineage>
</organism>
<evidence type="ECO:0000313" key="3">
    <source>
        <dbReference type="Proteomes" id="UP000397656"/>
    </source>
</evidence>
<proteinExistence type="predicted"/>
<dbReference type="EMBL" id="CP062803">
    <property type="protein sequence ID" value="QOT78499.1"/>
    <property type="molecule type" value="Genomic_DNA"/>
</dbReference>
<feature type="region of interest" description="Disordered" evidence="1">
    <location>
        <begin position="1"/>
        <end position="65"/>
    </location>
</feature>
<sequence length="79" mass="9165">MAHLFPGAGKPAPREAAPRNERERYSQDEARARAGKYRAERDMNERLPHASPNDKLSPDERRKLRQNLYELGREMYQGG</sequence>
<protein>
    <submittedName>
        <fullName evidence="2">Uncharacterized protein</fullName>
    </submittedName>
</protein>
<dbReference type="AlphaFoldDB" id="A0A643FN43"/>
<dbReference type="Proteomes" id="UP000397656">
    <property type="component" value="Chromosome 1"/>
</dbReference>
<feature type="compositionally biased region" description="Basic and acidic residues" evidence="1">
    <location>
        <begin position="12"/>
        <end position="48"/>
    </location>
</feature>